<evidence type="ECO:0000259" key="14">
    <source>
        <dbReference type="PROSITE" id="PS50885"/>
    </source>
</evidence>
<dbReference type="PROSITE" id="PS50885">
    <property type="entry name" value="HAMP"/>
    <property type="match status" value="1"/>
</dbReference>
<keyword evidence="4" id="KW-0145">Chemotaxis</keyword>
<dbReference type="Proteomes" id="UP000315235">
    <property type="component" value="Unassembled WGS sequence"/>
</dbReference>
<keyword evidence="5 12" id="KW-0812">Transmembrane</keyword>
<dbReference type="EMBL" id="VJOY01000001">
    <property type="protein sequence ID" value="TRX76752.1"/>
    <property type="molecule type" value="Genomic_DNA"/>
</dbReference>
<dbReference type="Pfam" id="PF02743">
    <property type="entry name" value="dCache_1"/>
    <property type="match status" value="1"/>
</dbReference>
<dbReference type="Pfam" id="PF00672">
    <property type="entry name" value="HAMP"/>
    <property type="match status" value="1"/>
</dbReference>
<feature type="domain" description="HAMP" evidence="14">
    <location>
        <begin position="299"/>
        <end position="353"/>
    </location>
</feature>
<feature type="coiled-coil region" evidence="11">
    <location>
        <begin position="394"/>
        <end position="421"/>
    </location>
</feature>
<evidence type="ECO:0000256" key="10">
    <source>
        <dbReference type="PROSITE-ProRule" id="PRU00284"/>
    </source>
</evidence>
<organism evidence="15 16">
    <name type="scientific">Pseudomonas mangiferae</name>
    <dbReference type="NCBI Taxonomy" id="2593654"/>
    <lineage>
        <taxon>Bacteria</taxon>
        <taxon>Pseudomonadati</taxon>
        <taxon>Pseudomonadota</taxon>
        <taxon>Gammaproteobacteria</taxon>
        <taxon>Pseudomonadales</taxon>
        <taxon>Pseudomonadaceae</taxon>
        <taxon>Pseudomonas</taxon>
    </lineage>
</organism>
<dbReference type="PROSITE" id="PS50111">
    <property type="entry name" value="CHEMOTAXIS_TRANSDUC_2"/>
    <property type="match status" value="1"/>
</dbReference>
<dbReference type="Gene3D" id="3.30.450.20">
    <property type="entry name" value="PAS domain"/>
    <property type="match status" value="2"/>
</dbReference>
<keyword evidence="6 12" id="KW-1133">Transmembrane helix</keyword>
<evidence type="ECO:0000256" key="9">
    <source>
        <dbReference type="ARBA" id="ARBA00029447"/>
    </source>
</evidence>
<dbReference type="SMART" id="SM00283">
    <property type="entry name" value="MA"/>
    <property type="match status" value="1"/>
</dbReference>
<dbReference type="InterPro" id="IPR003660">
    <property type="entry name" value="HAMP_dom"/>
</dbReference>
<dbReference type="PANTHER" id="PTHR32089">
    <property type="entry name" value="METHYL-ACCEPTING CHEMOTAXIS PROTEIN MCPB"/>
    <property type="match status" value="1"/>
</dbReference>
<keyword evidence="11" id="KW-0175">Coiled coil</keyword>
<name>A0A553H4R1_9PSED</name>
<comment type="similarity">
    <text evidence="9">Belongs to the methyl-accepting chemotaxis (MCP) protein family.</text>
</comment>
<dbReference type="SUPFAM" id="SSF103190">
    <property type="entry name" value="Sensory domain-like"/>
    <property type="match status" value="1"/>
</dbReference>
<evidence type="ECO:0000256" key="11">
    <source>
        <dbReference type="SAM" id="Coils"/>
    </source>
</evidence>
<feature type="domain" description="Methyl-accepting transducer" evidence="13">
    <location>
        <begin position="358"/>
        <end position="594"/>
    </location>
</feature>
<dbReference type="PRINTS" id="PR00260">
    <property type="entry name" value="CHEMTRNSDUCR"/>
</dbReference>
<evidence type="ECO:0000256" key="1">
    <source>
        <dbReference type="ARBA" id="ARBA00004651"/>
    </source>
</evidence>
<dbReference type="SMART" id="SM00304">
    <property type="entry name" value="HAMP"/>
    <property type="match status" value="1"/>
</dbReference>
<evidence type="ECO:0000259" key="13">
    <source>
        <dbReference type="PROSITE" id="PS50111"/>
    </source>
</evidence>
<dbReference type="Pfam" id="PF00015">
    <property type="entry name" value="MCPsignal"/>
    <property type="match status" value="1"/>
</dbReference>
<dbReference type="InterPro" id="IPR033479">
    <property type="entry name" value="dCache_1"/>
</dbReference>
<evidence type="ECO:0000256" key="4">
    <source>
        <dbReference type="ARBA" id="ARBA00022500"/>
    </source>
</evidence>
<dbReference type="PANTHER" id="PTHR32089:SF39">
    <property type="entry name" value="METHYL-ACCEPTING CHEMOTAXIS PROTEIN HLYB"/>
    <property type="match status" value="1"/>
</dbReference>
<dbReference type="GO" id="GO:0005886">
    <property type="term" value="C:plasma membrane"/>
    <property type="evidence" value="ECO:0007669"/>
    <property type="project" value="UniProtKB-SubCell"/>
</dbReference>
<dbReference type="InterPro" id="IPR004090">
    <property type="entry name" value="Chemotax_Me-accpt_rcpt"/>
</dbReference>
<dbReference type="CDD" id="cd12913">
    <property type="entry name" value="PDC1_MCP_like"/>
    <property type="match status" value="1"/>
</dbReference>
<dbReference type="AlphaFoldDB" id="A0A553H4R1"/>
<evidence type="ECO:0000313" key="15">
    <source>
        <dbReference type="EMBL" id="TRX76752.1"/>
    </source>
</evidence>
<proteinExistence type="inferred from homology"/>
<accession>A0A553H4R1</accession>
<evidence type="ECO:0000256" key="3">
    <source>
        <dbReference type="ARBA" id="ARBA00022481"/>
    </source>
</evidence>
<dbReference type="InterPro" id="IPR004089">
    <property type="entry name" value="MCPsignal_dom"/>
</dbReference>
<feature type="transmembrane region" description="Helical" evidence="12">
    <location>
        <begin position="279"/>
        <end position="302"/>
    </location>
</feature>
<dbReference type="Gene3D" id="1.10.287.950">
    <property type="entry name" value="Methyl-accepting chemotaxis protein"/>
    <property type="match status" value="1"/>
</dbReference>
<dbReference type="GO" id="GO:0007165">
    <property type="term" value="P:signal transduction"/>
    <property type="evidence" value="ECO:0007669"/>
    <property type="project" value="UniProtKB-KW"/>
</dbReference>
<sequence length="630" mass="67587">MYNSLKFSHKILLAASLVVTVAFACFVLFNDYRQRQSVRADVQSTLQSLGDLSSRNIQNWLEGRIHLLESIAQQVERQGENEVPTRAISLPVYGGSFQLSYFGGQDGSMVSVPAGNRAADYDPRTRGWYQAASGAHATVVTEPYIAASSGKLVITIATPVRAAGRMLGVAGADMDLEAITAIINSLDFAGHGHAFLVDANGKVLLHPDKDALLKPLAQLYPAGETPRIVQGVQEVQGAKGPEFVSFMPVRGVPSANWYVGLVLDQQQAYAMLSEFRTSAILATLIAVVATILLLGMLIRVLLRPLHQMSLAMEDIAQGDGDLTKRLDAEGKDEFGELAKAFNHFVGRIHASIREVSSTTAQVNEVAKLVLNASNSSMSNSDEQAQRTNSVAAAINELGAAAQEIARNAADASNQASEARVQSEDGSQVVERTIRAMSELSAKISGSCANIEALNSKTVNIGQILEVIKSISQQTNLLALNAAIEAARAGEAGRGFAVVADEVRNLAHRTQESAQEIQKMIEELQVGAGEAVTTMTESQRYSEESVEIANQAGERLSSVTHRIGEIDGMNQSVATATEEQTSVIETLNMDITEINTLNQEGVENLQATLRACADLERQAARLTVLVGSFRI</sequence>
<evidence type="ECO:0000313" key="16">
    <source>
        <dbReference type="Proteomes" id="UP000315235"/>
    </source>
</evidence>
<evidence type="ECO:0000256" key="8">
    <source>
        <dbReference type="ARBA" id="ARBA00023224"/>
    </source>
</evidence>
<dbReference type="CDD" id="cd12912">
    <property type="entry name" value="PDC2_MCP_like"/>
    <property type="match status" value="1"/>
</dbReference>
<dbReference type="SUPFAM" id="SSF58104">
    <property type="entry name" value="Methyl-accepting chemotaxis protein (MCP) signaling domain"/>
    <property type="match status" value="1"/>
</dbReference>
<protein>
    <submittedName>
        <fullName evidence="15">Methyl-accepting chemotaxis protein</fullName>
    </submittedName>
</protein>
<keyword evidence="3" id="KW-0488">Methylation</keyword>
<evidence type="ECO:0000256" key="6">
    <source>
        <dbReference type="ARBA" id="ARBA00022989"/>
    </source>
</evidence>
<comment type="caution">
    <text evidence="15">The sequence shown here is derived from an EMBL/GenBank/DDBJ whole genome shotgun (WGS) entry which is preliminary data.</text>
</comment>
<dbReference type="FunFam" id="1.10.287.950:FF:000001">
    <property type="entry name" value="Methyl-accepting chemotaxis sensory transducer"/>
    <property type="match status" value="1"/>
</dbReference>
<dbReference type="GO" id="GO:0006935">
    <property type="term" value="P:chemotaxis"/>
    <property type="evidence" value="ECO:0007669"/>
    <property type="project" value="UniProtKB-KW"/>
</dbReference>
<gene>
    <name evidence="15" type="ORF">FM069_01660</name>
</gene>
<evidence type="ECO:0000256" key="2">
    <source>
        <dbReference type="ARBA" id="ARBA00022475"/>
    </source>
</evidence>
<dbReference type="CDD" id="cd11386">
    <property type="entry name" value="MCP_signal"/>
    <property type="match status" value="1"/>
</dbReference>
<dbReference type="GO" id="GO:0004888">
    <property type="term" value="F:transmembrane signaling receptor activity"/>
    <property type="evidence" value="ECO:0007669"/>
    <property type="project" value="InterPro"/>
</dbReference>
<dbReference type="CDD" id="cd06225">
    <property type="entry name" value="HAMP"/>
    <property type="match status" value="1"/>
</dbReference>
<keyword evidence="7 12" id="KW-0472">Membrane</keyword>
<comment type="subcellular location">
    <subcellularLocation>
        <location evidence="1">Cell membrane</location>
        <topology evidence="1">Multi-pass membrane protein</topology>
    </subcellularLocation>
</comment>
<evidence type="ECO:0000256" key="5">
    <source>
        <dbReference type="ARBA" id="ARBA00022692"/>
    </source>
</evidence>
<dbReference type="InterPro" id="IPR029151">
    <property type="entry name" value="Sensor-like_sf"/>
</dbReference>
<dbReference type="OrthoDB" id="7021108at2"/>
<keyword evidence="2" id="KW-1003">Cell membrane</keyword>
<evidence type="ECO:0000256" key="12">
    <source>
        <dbReference type="SAM" id="Phobius"/>
    </source>
</evidence>
<dbReference type="PROSITE" id="PS51257">
    <property type="entry name" value="PROKAR_LIPOPROTEIN"/>
    <property type="match status" value="1"/>
</dbReference>
<keyword evidence="8 10" id="KW-0807">Transducer</keyword>
<keyword evidence="16" id="KW-1185">Reference proteome</keyword>
<reference evidence="15 16" key="1">
    <citation type="submission" date="2019-07" db="EMBL/GenBank/DDBJ databases">
        <title>Pseudomonas mangiferae sp. nov., isolated from bark of mango tree in Thailand.</title>
        <authorList>
            <person name="Srisuk N."/>
            <person name="Anurat P."/>
        </authorList>
    </citation>
    <scope>NUCLEOTIDE SEQUENCE [LARGE SCALE GENOMIC DNA]</scope>
    <source>
        <strain evidence="15 16">DMKU_BBB3-04</strain>
    </source>
</reference>
<evidence type="ECO:0000256" key="7">
    <source>
        <dbReference type="ARBA" id="ARBA00023136"/>
    </source>
</evidence>